<proteinExistence type="predicted"/>
<name>A0A956LXF4_UNCEI</name>
<dbReference type="PANTHER" id="PTHR43751:SF3">
    <property type="entry name" value="SULFATASE N-TERMINAL DOMAIN-CONTAINING PROTEIN"/>
    <property type="match status" value="1"/>
</dbReference>
<reference evidence="2" key="2">
    <citation type="journal article" date="2021" name="Microbiome">
        <title>Successional dynamics and alternative stable states in a saline activated sludge microbial community over 9 years.</title>
        <authorList>
            <person name="Wang Y."/>
            <person name="Ye J."/>
            <person name="Ju F."/>
            <person name="Liu L."/>
            <person name="Boyd J.A."/>
            <person name="Deng Y."/>
            <person name="Parks D.H."/>
            <person name="Jiang X."/>
            <person name="Yin X."/>
            <person name="Woodcroft B.J."/>
            <person name="Tyson G.W."/>
            <person name="Hugenholtz P."/>
            <person name="Polz M.F."/>
            <person name="Zhang T."/>
        </authorList>
    </citation>
    <scope>NUCLEOTIDE SEQUENCE</scope>
    <source>
        <strain evidence="2">HKST-UBA01</strain>
    </source>
</reference>
<organism evidence="2 3">
    <name type="scientific">Eiseniibacteriota bacterium</name>
    <dbReference type="NCBI Taxonomy" id="2212470"/>
    <lineage>
        <taxon>Bacteria</taxon>
        <taxon>Candidatus Eiseniibacteriota</taxon>
    </lineage>
</organism>
<protein>
    <submittedName>
        <fullName evidence="2">Sulfatase</fullName>
    </submittedName>
</protein>
<evidence type="ECO:0000259" key="1">
    <source>
        <dbReference type="Pfam" id="PF00884"/>
    </source>
</evidence>
<dbReference type="PANTHER" id="PTHR43751">
    <property type="entry name" value="SULFATASE"/>
    <property type="match status" value="1"/>
</dbReference>
<dbReference type="Proteomes" id="UP000697710">
    <property type="component" value="Unassembled WGS sequence"/>
</dbReference>
<dbReference type="AlphaFoldDB" id="A0A956LXF4"/>
<dbReference type="CDD" id="cd16148">
    <property type="entry name" value="sulfatase_like"/>
    <property type="match status" value="1"/>
</dbReference>
<dbReference type="SUPFAM" id="SSF53649">
    <property type="entry name" value="Alkaline phosphatase-like"/>
    <property type="match status" value="1"/>
</dbReference>
<gene>
    <name evidence="2" type="ORF">KC729_01395</name>
</gene>
<accession>A0A956LXF4</accession>
<dbReference type="InterPro" id="IPR017850">
    <property type="entry name" value="Alkaline_phosphatase_core_sf"/>
</dbReference>
<sequence>MKAATALVVLVATLTAILGLGCGRPAPPKNVIVIVVDTLRRDATSLEESPHGWGKPMPNFDRLIETGRAYPNTWSTAPWTVPSHATIFTGLLTPQHHCDSPTLRLRDVGPTFAERFAEAGYETAAFFSNPWLSDKTTGLLRGFQIKTEVDVGGMAELQTGSGDQGGRETLRNVGAWLDARDRNKPFLLFVNFLEAHIPYSPPLEQRLAVGAPESGEITVDWDYAYQAGLATPASVDWNAVARLYAADARWADVYLGELMSELTQRGLVDGSLIVVTSDHGENLGEHGLFEHVFSLHETVLQVPLVVLGEGFEQGRDARPVMLADLYPTLVEWAGLRSDGQDRPGVSLLAPAEPDRPTYAEVTPPGGALLGLLKQLNPELDVAPLDAERRSVRVADLRLTTCTCGTVELNDLRLDPGQSRNLAAERPEAVEVLSGLLDNLGPAAGEAGLPPMDDETRERLRSLGYIH</sequence>
<evidence type="ECO:0000313" key="2">
    <source>
        <dbReference type="EMBL" id="MCA9726307.1"/>
    </source>
</evidence>
<reference evidence="2" key="1">
    <citation type="submission" date="2020-04" db="EMBL/GenBank/DDBJ databases">
        <authorList>
            <person name="Zhang T."/>
        </authorList>
    </citation>
    <scope>NUCLEOTIDE SEQUENCE</scope>
    <source>
        <strain evidence="2">HKST-UBA01</strain>
    </source>
</reference>
<dbReference type="InterPro" id="IPR000917">
    <property type="entry name" value="Sulfatase_N"/>
</dbReference>
<evidence type="ECO:0000313" key="3">
    <source>
        <dbReference type="Proteomes" id="UP000697710"/>
    </source>
</evidence>
<dbReference type="PROSITE" id="PS51257">
    <property type="entry name" value="PROKAR_LIPOPROTEIN"/>
    <property type="match status" value="1"/>
</dbReference>
<dbReference type="Gene3D" id="3.40.720.10">
    <property type="entry name" value="Alkaline Phosphatase, subunit A"/>
    <property type="match status" value="1"/>
</dbReference>
<dbReference type="InterPro" id="IPR052701">
    <property type="entry name" value="GAG_Ulvan_Degrading_Sulfatases"/>
</dbReference>
<feature type="domain" description="Sulfatase N-terminal" evidence="1">
    <location>
        <begin position="29"/>
        <end position="334"/>
    </location>
</feature>
<dbReference type="EMBL" id="JAGQHR010000018">
    <property type="protein sequence ID" value="MCA9726307.1"/>
    <property type="molecule type" value="Genomic_DNA"/>
</dbReference>
<dbReference type="Pfam" id="PF00884">
    <property type="entry name" value="Sulfatase"/>
    <property type="match status" value="1"/>
</dbReference>
<comment type="caution">
    <text evidence="2">The sequence shown here is derived from an EMBL/GenBank/DDBJ whole genome shotgun (WGS) entry which is preliminary data.</text>
</comment>